<dbReference type="HAMAP" id="MF_00791">
    <property type="entry name" value="ApaG"/>
    <property type="match status" value="1"/>
</dbReference>
<dbReference type="RefSeq" id="WP_093284510.1">
    <property type="nucleotide sequence ID" value="NZ_FOFS01000005.1"/>
</dbReference>
<dbReference type="InterPro" id="IPR023065">
    <property type="entry name" value="Uncharacterised_ApaG"/>
</dbReference>
<evidence type="ECO:0000313" key="4">
    <source>
        <dbReference type="EMBL" id="SEQ34057.1"/>
    </source>
</evidence>
<evidence type="ECO:0000313" key="5">
    <source>
        <dbReference type="Proteomes" id="UP000199233"/>
    </source>
</evidence>
<reference evidence="4 5" key="1">
    <citation type="submission" date="2016-10" db="EMBL/GenBank/DDBJ databases">
        <authorList>
            <person name="de Groot N.N."/>
        </authorList>
    </citation>
    <scope>NUCLEOTIDE SEQUENCE [LARGE SCALE GENOMIC DNA]</scope>
    <source>
        <strain evidence="4 5">DSM 25927</strain>
    </source>
</reference>
<organism evidence="4 5">
    <name type="scientific">Solimonas aquatica</name>
    <dbReference type="NCBI Taxonomy" id="489703"/>
    <lineage>
        <taxon>Bacteria</taxon>
        <taxon>Pseudomonadati</taxon>
        <taxon>Pseudomonadota</taxon>
        <taxon>Gammaproteobacteria</taxon>
        <taxon>Nevskiales</taxon>
        <taxon>Nevskiaceae</taxon>
        <taxon>Solimonas</taxon>
    </lineage>
</organism>
<dbReference type="Gene3D" id="2.60.40.1470">
    <property type="entry name" value="ApaG domain"/>
    <property type="match status" value="1"/>
</dbReference>
<dbReference type="NCBIfam" id="NF003967">
    <property type="entry name" value="PRK05461.1"/>
    <property type="match status" value="1"/>
</dbReference>
<feature type="domain" description="ApaG" evidence="3">
    <location>
        <begin position="3"/>
        <end position="128"/>
    </location>
</feature>
<dbReference type="STRING" id="489703.SAMN04488038_105284"/>
<gene>
    <name evidence="2" type="primary">apaG</name>
    <name evidence="4" type="ORF">SAMN04488038_105284</name>
</gene>
<dbReference type="PANTHER" id="PTHR47191:SF2">
    <property type="entry name" value="OS05G0170800 PROTEIN"/>
    <property type="match status" value="1"/>
</dbReference>
<sequence length="128" mass="14163">MSDTLTRGIRIIVKPRYVAEQSDPASSQYLFAYHITIRNESAQTVQLLSRHWVITNGEGQSEEVRGPGVVGYQPVLAPGEEFQYTSGCPLSTPVGTMHGEFNMIVSESSEAFEARIDPFRLAVPYALN</sequence>
<dbReference type="PROSITE" id="PS51087">
    <property type="entry name" value="APAG"/>
    <property type="match status" value="1"/>
</dbReference>
<keyword evidence="5" id="KW-1185">Reference proteome</keyword>
<dbReference type="InterPro" id="IPR050718">
    <property type="entry name" value="ApaG-like"/>
</dbReference>
<evidence type="ECO:0000259" key="3">
    <source>
        <dbReference type="PROSITE" id="PS51087"/>
    </source>
</evidence>
<proteinExistence type="inferred from homology"/>
<dbReference type="OrthoDB" id="9795226at2"/>
<dbReference type="Pfam" id="PF04379">
    <property type="entry name" value="DUF525"/>
    <property type="match status" value="1"/>
</dbReference>
<accession>A0A1H9F840</accession>
<protein>
    <recommendedName>
        <fullName evidence="1 2">Protein ApaG</fullName>
    </recommendedName>
</protein>
<dbReference type="Proteomes" id="UP000199233">
    <property type="component" value="Unassembled WGS sequence"/>
</dbReference>
<dbReference type="SUPFAM" id="SSF110069">
    <property type="entry name" value="ApaG-like"/>
    <property type="match status" value="1"/>
</dbReference>
<name>A0A1H9F840_9GAMM</name>
<dbReference type="AlphaFoldDB" id="A0A1H9F840"/>
<evidence type="ECO:0000256" key="1">
    <source>
        <dbReference type="ARBA" id="ARBA00017693"/>
    </source>
</evidence>
<evidence type="ECO:0000256" key="2">
    <source>
        <dbReference type="HAMAP-Rule" id="MF_00791"/>
    </source>
</evidence>
<dbReference type="InterPro" id="IPR036767">
    <property type="entry name" value="ApaG_sf"/>
</dbReference>
<dbReference type="EMBL" id="FOFS01000005">
    <property type="protein sequence ID" value="SEQ34057.1"/>
    <property type="molecule type" value="Genomic_DNA"/>
</dbReference>
<dbReference type="PANTHER" id="PTHR47191">
    <property type="entry name" value="OS05G0170800 PROTEIN"/>
    <property type="match status" value="1"/>
</dbReference>
<dbReference type="InterPro" id="IPR007474">
    <property type="entry name" value="ApaG_domain"/>
</dbReference>